<dbReference type="PROSITE" id="PS50977">
    <property type="entry name" value="HTH_TETR_2"/>
    <property type="match status" value="1"/>
</dbReference>
<evidence type="ECO:0000256" key="1">
    <source>
        <dbReference type="ARBA" id="ARBA00023125"/>
    </source>
</evidence>
<accession>A0ABU9DEA2</accession>
<keyword evidence="5" id="KW-1185">Reference proteome</keyword>
<evidence type="ECO:0000256" key="2">
    <source>
        <dbReference type="PROSITE-ProRule" id="PRU00335"/>
    </source>
</evidence>
<reference evidence="4 5" key="1">
    <citation type="submission" date="2024-04" db="EMBL/GenBank/DDBJ databases">
        <title>draft genome sequnece of Paenibacillus filicis.</title>
        <authorList>
            <person name="Kim D.-U."/>
        </authorList>
    </citation>
    <scope>NUCLEOTIDE SEQUENCE [LARGE SCALE GENOMIC DNA]</scope>
    <source>
        <strain evidence="4 5">KACC14197</strain>
    </source>
</reference>
<name>A0ABU9DEA2_9BACL</name>
<dbReference type="Proteomes" id="UP001469365">
    <property type="component" value="Unassembled WGS sequence"/>
</dbReference>
<dbReference type="Gene3D" id="1.10.357.10">
    <property type="entry name" value="Tetracycline Repressor, domain 2"/>
    <property type="match status" value="1"/>
</dbReference>
<dbReference type="InterPro" id="IPR050624">
    <property type="entry name" value="HTH-type_Tx_Regulator"/>
</dbReference>
<dbReference type="InterPro" id="IPR049149">
    <property type="entry name" value="TetR/AcrR_C"/>
</dbReference>
<dbReference type="PANTHER" id="PTHR43479:SF11">
    <property type="entry name" value="ACREF_ENVCD OPERON REPRESSOR-RELATED"/>
    <property type="match status" value="1"/>
</dbReference>
<dbReference type="InterPro" id="IPR023772">
    <property type="entry name" value="DNA-bd_HTH_TetR-type_CS"/>
</dbReference>
<feature type="domain" description="HTH tetR-type" evidence="3">
    <location>
        <begin position="8"/>
        <end position="68"/>
    </location>
</feature>
<dbReference type="Pfam" id="PF00440">
    <property type="entry name" value="TetR_N"/>
    <property type="match status" value="1"/>
</dbReference>
<sequence>MRVIKDPDERKSEILDTAEALFTTKGYSKTTILDILNAIGIAKGTFYYHFKSKEEVMDAIIKRIVDADVAAARSIAANPDIPVRDKLFRILMAQMPVAGGSKAKLLEQFHQPSNAEMHQKSLAQAILHLTPVLADVIKQGIRENIFATDYPRETVEFLVAGAQVIFDKGLFHWEPHEELQKARAFIHMTETTLGAGKGSFDPILDLLTGGPVEG</sequence>
<dbReference type="RefSeq" id="WP_341414250.1">
    <property type="nucleotide sequence ID" value="NZ_JBBPCC010000002.1"/>
</dbReference>
<evidence type="ECO:0000313" key="5">
    <source>
        <dbReference type="Proteomes" id="UP001469365"/>
    </source>
</evidence>
<dbReference type="PRINTS" id="PR00455">
    <property type="entry name" value="HTHTETR"/>
</dbReference>
<keyword evidence="1 2" id="KW-0238">DNA-binding</keyword>
<gene>
    <name evidence="4" type="ORF">WMW72_04625</name>
</gene>
<dbReference type="InterPro" id="IPR009057">
    <property type="entry name" value="Homeodomain-like_sf"/>
</dbReference>
<comment type="caution">
    <text evidence="4">The sequence shown here is derived from an EMBL/GenBank/DDBJ whole genome shotgun (WGS) entry which is preliminary data.</text>
</comment>
<proteinExistence type="predicted"/>
<evidence type="ECO:0000259" key="3">
    <source>
        <dbReference type="PROSITE" id="PS50977"/>
    </source>
</evidence>
<dbReference type="PANTHER" id="PTHR43479">
    <property type="entry name" value="ACREF/ENVCD OPERON REPRESSOR-RELATED"/>
    <property type="match status" value="1"/>
</dbReference>
<dbReference type="PROSITE" id="PS01081">
    <property type="entry name" value="HTH_TETR_1"/>
    <property type="match status" value="1"/>
</dbReference>
<feature type="DNA-binding region" description="H-T-H motif" evidence="2">
    <location>
        <begin position="31"/>
        <end position="50"/>
    </location>
</feature>
<protein>
    <submittedName>
        <fullName evidence="4">TetR/AcrR family transcriptional regulator</fullName>
    </submittedName>
</protein>
<evidence type="ECO:0000313" key="4">
    <source>
        <dbReference type="EMBL" id="MEK8127193.1"/>
    </source>
</evidence>
<dbReference type="Pfam" id="PF21303">
    <property type="entry name" value="TetR_C_39"/>
    <property type="match status" value="1"/>
</dbReference>
<dbReference type="InterPro" id="IPR001647">
    <property type="entry name" value="HTH_TetR"/>
</dbReference>
<dbReference type="EMBL" id="JBBPCC010000002">
    <property type="protein sequence ID" value="MEK8127193.1"/>
    <property type="molecule type" value="Genomic_DNA"/>
</dbReference>
<organism evidence="4 5">
    <name type="scientific">Paenibacillus filicis</name>
    <dbReference type="NCBI Taxonomy" id="669464"/>
    <lineage>
        <taxon>Bacteria</taxon>
        <taxon>Bacillati</taxon>
        <taxon>Bacillota</taxon>
        <taxon>Bacilli</taxon>
        <taxon>Bacillales</taxon>
        <taxon>Paenibacillaceae</taxon>
        <taxon>Paenibacillus</taxon>
    </lineage>
</organism>
<dbReference type="SUPFAM" id="SSF46689">
    <property type="entry name" value="Homeodomain-like"/>
    <property type="match status" value="1"/>
</dbReference>